<reference evidence="2 3" key="1">
    <citation type="submission" date="2017-03" db="EMBL/GenBank/DDBJ databases">
        <title>Genomes of endolithic fungi from Antarctica.</title>
        <authorList>
            <person name="Coleine C."/>
            <person name="Masonjones S."/>
            <person name="Stajich J.E."/>
        </authorList>
    </citation>
    <scope>NUCLEOTIDE SEQUENCE [LARGE SCALE GENOMIC DNA]</scope>
    <source>
        <strain evidence="2 3">CCFEE 5311</strain>
    </source>
</reference>
<evidence type="ECO:0000256" key="1">
    <source>
        <dbReference type="SAM" id="MobiDB-lite"/>
    </source>
</evidence>
<name>A0A4U0TSA0_9PEZI</name>
<organism evidence="2 3">
    <name type="scientific">Friedmanniomyces endolithicus</name>
    <dbReference type="NCBI Taxonomy" id="329885"/>
    <lineage>
        <taxon>Eukaryota</taxon>
        <taxon>Fungi</taxon>
        <taxon>Dikarya</taxon>
        <taxon>Ascomycota</taxon>
        <taxon>Pezizomycotina</taxon>
        <taxon>Dothideomycetes</taxon>
        <taxon>Dothideomycetidae</taxon>
        <taxon>Mycosphaerellales</taxon>
        <taxon>Teratosphaeriaceae</taxon>
        <taxon>Friedmanniomyces</taxon>
    </lineage>
</organism>
<protein>
    <submittedName>
        <fullName evidence="2">Uncharacterized protein</fullName>
    </submittedName>
</protein>
<comment type="caution">
    <text evidence="2">The sequence shown here is derived from an EMBL/GenBank/DDBJ whole genome shotgun (WGS) entry which is preliminary data.</text>
</comment>
<proteinExistence type="predicted"/>
<feature type="compositionally biased region" description="Acidic residues" evidence="1">
    <location>
        <begin position="52"/>
        <end position="61"/>
    </location>
</feature>
<feature type="region of interest" description="Disordered" evidence="1">
    <location>
        <begin position="47"/>
        <end position="139"/>
    </location>
</feature>
<sequence length="154" mass="17986">MHEGRDRYKGYNFIRNVYDNFASDHLRRIRDAVGQLPSLAQQMGLSFTSSDLEIDDDDSQQDSEVTVSQDDSGFKTPGEPASVSLRYENRKIRKQLQRQQQESKGQMDKLLKQLEEQRKDSEQQRKESEQQRKESKEQLDRLLAMITGSKRMEG</sequence>
<feature type="compositionally biased region" description="Low complexity" evidence="1">
    <location>
        <begin position="62"/>
        <end position="71"/>
    </location>
</feature>
<dbReference type="EMBL" id="NAJP01000171">
    <property type="protein sequence ID" value="TKA24806.1"/>
    <property type="molecule type" value="Genomic_DNA"/>
</dbReference>
<gene>
    <name evidence="2" type="ORF">B0A54_17728</name>
</gene>
<accession>A0A4U0TSA0</accession>
<evidence type="ECO:0000313" key="3">
    <source>
        <dbReference type="Proteomes" id="UP000310066"/>
    </source>
</evidence>
<dbReference type="AlphaFoldDB" id="A0A4U0TSA0"/>
<dbReference type="OrthoDB" id="10556036at2759"/>
<feature type="compositionally biased region" description="Basic and acidic residues" evidence="1">
    <location>
        <begin position="105"/>
        <end position="139"/>
    </location>
</feature>
<dbReference type="Proteomes" id="UP000310066">
    <property type="component" value="Unassembled WGS sequence"/>
</dbReference>
<evidence type="ECO:0000313" key="2">
    <source>
        <dbReference type="EMBL" id="TKA24806.1"/>
    </source>
</evidence>